<evidence type="ECO:0000259" key="9">
    <source>
        <dbReference type="PROSITE" id="PS50850"/>
    </source>
</evidence>
<feature type="transmembrane region" description="Helical" evidence="8">
    <location>
        <begin position="61"/>
        <end position="79"/>
    </location>
</feature>
<evidence type="ECO:0000313" key="11">
    <source>
        <dbReference type="Proteomes" id="UP000198959"/>
    </source>
</evidence>
<feature type="domain" description="Major facilitator superfamily (MFS) profile" evidence="9">
    <location>
        <begin position="26"/>
        <end position="508"/>
    </location>
</feature>
<feature type="transmembrane region" description="Helical" evidence="8">
    <location>
        <begin position="283"/>
        <end position="304"/>
    </location>
</feature>
<dbReference type="Proteomes" id="UP000198959">
    <property type="component" value="Unassembled WGS sequence"/>
</dbReference>
<dbReference type="InterPro" id="IPR036259">
    <property type="entry name" value="MFS_trans_sf"/>
</dbReference>
<dbReference type="EMBL" id="FMHW01000002">
    <property type="protein sequence ID" value="SCL23629.1"/>
    <property type="molecule type" value="Genomic_DNA"/>
</dbReference>
<dbReference type="RefSeq" id="WP_091641055.1">
    <property type="nucleotide sequence ID" value="NZ_FMHW01000002.1"/>
</dbReference>
<feature type="transmembrane region" description="Helical" evidence="8">
    <location>
        <begin position="485"/>
        <end position="503"/>
    </location>
</feature>
<dbReference type="PANTHER" id="PTHR23501:SF197">
    <property type="entry name" value="COMD"/>
    <property type="match status" value="1"/>
</dbReference>
<evidence type="ECO:0000256" key="3">
    <source>
        <dbReference type="ARBA" id="ARBA00022448"/>
    </source>
</evidence>
<dbReference type="PANTHER" id="PTHR23501">
    <property type="entry name" value="MAJOR FACILITATOR SUPERFAMILY"/>
    <property type="match status" value="1"/>
</dbReference>
<keyword evidence="5 8" id="KW-0812">Transmembrane</keyword>
<keyword evidence="6 8" id="KW-1133">Transmembrane helix</keyword>
<evidence type="ECO:0000256" key="1">
    <source>
        <dbReference type="ARBA" id="ARBA00004651"/>
    </source>
</evidence>
<feature type="transmembrane region" description="Helical" evidence="8">
    <location>
        <begin position="121"/>
        <end position="141"/>
    </location>
</feature>
<dbReference type="PROSITE" id="PS51318">
    <property type="entry name" value="TAT"/>
    <property type="match status" value="1"/>
</dbReference>
<evidence type="ECO:0000313" key="10">
    <source>
        <dbReference type="EMBL" id="SCL23629.1"/>
    </source>
</evidence>
<proteinExistence type="inferred from homology"/>
<dbReference type="PRINTS" id="PR01036">
    <property type="entry name" value="TCRTETB"/>
</dbReference>
<feature type="transmembrane region" description="Helical" evidence="8">
    <location>
        <begin position="179"/>
        <end position="199"/>
    </location>
</feature>
<dbReference type="STRING" id="145854.GA0074692_1616"/>
<feature type="transmembrane region" description="Helical" evidence="8">
    <location>
        <begin position="416"/>
        <end position="437"/>
    </location>
</feature>
<feature type="transmembrane region" description="Helical" evidence="8">
    <location>
        <begin position="348"/>
        <end position="367"/>
    </location>
</feature>
<dbReference type="Gene3D" id="1.20.1250.20">
    <property type="entry name" value="MFS general substrate transporter like domains"/>
    <property type="match status" value="1"/>
</dbReference>
<dbReference type="AlphaFoldDB" id="A0A1C6S2B3"/>
<protein>
    <submittedName>
        <fullName evidence="10">Drug resistance transporter, EmrB/QacA subfamily</fullName>
    </submittedName>
</protein>
<feature type="transmembrane region" description="Helical" evidence="8">
    <location>
        <begin position="316"/>
        <end position="336"/>
    </location>
</feature>
<dbReference type="InterPro" id="IPR006311">
    <property type="entry name" value="TAT_signal"/>
</dbReference>
<feature type="transmembrane region" description="Helical" evidence="8">
    <location>
        <begin position="153"/>
        <end position="173"/>
    </location>
</feature>
<accession>A0A1C6S2B3</accession>
<evidence type="ECO:0000256" key="6">
    <source>
        <dbReference type="ARBA" id="ARBA00022989"/>
    </source>
</evidence>
<dbReference type="FunFam" id="1.20.1720.10:FF:000004">
    <property type="entry name" value="EmrB/QacA family drug resistance transporter"/>
    <property type="match status" value="1"/>
</dbReference>
<dbReference type="SUPFAM" id="SSF103473">
    <property type="entry name" value="MFS general substrate transporter"/>
    <property type="match status" value="1"/>
</dbReference>
<feature type="transmembrane region" description="Helical" evidence="8">
    <location>
        <begin position="211"/>
        <end position="231"/>
    </location>
</feature>
<dbReference type="Gene3D" id="1.20.1720.10">
    <property type="entry name" value="Multidrug resistance protein D"/>
    <property type="match status" value="1"/>
</dbReference>
<evidence type="ECO:0000256" key="8">
    <source>
        <dbReference type="SAM" id="Phobius"/>
    </source>
</evidence>
<gene>
    <name evidence="10" type="ORF">GA0074692_1616</name>
</gene>
<evidence type="ECO:0000256" key="4">
    <source>
        <dbReference type="ARBA" id="ARBA00022475"/>
    </source>
</evidence>
<evidence type="ECO:0000256" key="5">
    <source>
        <dbReference type="ARBA" id="ARBA00022692"/>
    </source>
</evidence>
<evidence type="ECO:0000256" key="2">
    <source>
        <dbReference type="ARBA" id="ARBA00007520"/>
    </source>
</evidence>
<dbReference type="InterPro" id="IPR011701">
    <property type="entry name" value="MFS"/>
</dbReference>
<keyword evidence="3" id="KW-0813">Transport</keyword>
<dbReference type="GO" id="GO:0005886">
    <property type="term" value="C:plasma membrane"/>
    <property type="evidence" value="ECO:0007669"/>
    <property type="project" value="UniProtKB-SubCell"/>
</dbReference>
<dbReference type="PROSITE" id="PS50850">
    <property type="entry name" value="MFS"/>
    <property type="match status" value="1"/>
</dbReference>
<keyword evidence="7 8" id="KW-0472">Membrane</keyword>
<feature type="transmembrane region" description="Helical" evidence="8">
    <location>
        <begin position="91"/>
        <end position="109"/>
    </location>
</feature>
<feature type="transmembrane region" description="Helical" evidence="8">
    <location>
        <begin position="27"/>
        <end position="49"/>
    </location>
</feature>
<reference evidence="11" key="1">
    <citation type="submission" date="2016-06" db="EMBL/GenBank/DDBJ databases">
        <authorList>
            <person name="Varghese N."/>
            <person name="Submissions Spin"/>
        </authorList>
    </citation>
    <scope>NUCLEOTIDE SEQUENCE [LARGE SCALE GENOMIC DNA]</scope>
    <source>
        <strain evidence="11">DSM 43817</strain>
    </source>
</reference>
<dbReference type="GO" id="GO:0022857">
    <property type="term" value="F:transmembrane transporter activity"/>
    <property type="evidence" value="ECO:0007669"/>
    <property type="project" value="InterPro"/>
</dbReference>
<dbReference type="Pfam" id="PF07690">
    <property type="entry name" value="MFS_1"/>
    <property type="match status" value="1"/>
</dbReference>
<feature type="transmembrane region" description="Helical" evidence="8">
    <location>
        <begin position="373"/>
        <end position="396"/>
    </location>
</feature>
<comment type="similarity">
    <text evidence="2">Belongs to the major facilitator superfamily. TCR/Tet family.</text>
</comment>
<keyword evidence="4" id="KW-1003">Cell membrane</keyword>
<name>A0A1C6S2B3_9ACTN</name>
<dbReference type="OrthoDB" id="9807274at2"/>
<evidence type="ECO:0000256" key="7">
    <source>
        <dbReference type="ARBA" id="ARBA00023136"/>
    </source>
</evidence>
<dbReference type="InterPro" id="IPR020846">
    <property type="entry name" value="MFS_dom"/>
</dbReference>
<organism evidence="10 11">
    <name type="scientific">Micromonospora pallida</name>
    <dbReference type="NCBI Taxonomy" id="145854"/>
    <lineage>
        <taxon>Bacteria</taxon>
        <taxon>Bacillati</taxon>
        <taxon>Actinomycetota</taxon>
        <taxon>Actinomycetes</taxon>
        <taxon>Micromonosporales</taxon>
        <taxon>Micromonosporaceae</taxon>
        <taxon>Micromonospora</taxon>
    </lineage>
</organism>
<comment type="subcellular location">
    <subcellularLocation>
        <location evidence="1">Cell membrane</location>
        <topology evidence="1">Multi-pass membrane protein</topology>
    </subcellularLocation>
</comment>
<feature type="transmembrane region" description="Helical" evidence="8">
    <location>
        <begin position="243"/>
        <end position="263"/>
    </location>
</feature>
<dbReference type="CDD" id="cd17502">
    <property type="entry name" value="MFS_Azr1_MDR_like"/>
    <property type="match status" value="1"/>
</dbReference>
<sequence length="529" mass="55347">MTAPAPPAGVADAVAGRMSRREVLQALSGLMVGLFVSILASTVVANALPRIIADLHGSQTVYTWIVTTELLAMTATVPLWGKMADLYSRKLLIQLSLGLFVVGSLLAGLTPNVELLIVSRIVQGVGAGGMTALATIVMAAMIPPREMGRYAGIFGAVFGVGTIAGPLIGGVLVDTSWLGWRWCFLIGVPFSILSIVLLQRTLHLPVVRREVRIDWAGAFLITTGVSTLLVWSSLAGHKFDWASGWSALMVLGGVALLAAAVWVESRAAEPIIPLDLFRNRTVALTTVASVLVGVAMFGGTVFLSQYFQISLGKSPTVAGLMSLPMIFGLLVSSTVAGQLITKYGRWKAYLVAGGLTMTVGMLLLGTINAETNMLLLSVYMAVLGIGVGMLMQNLVLAAQNDVPAHELGAATSMLTFFRSMGGAIGVSALGAVLANRITSLMTEKLGPLAAGGASGGTHEVPDMSLLPGPVREIVQDVYGTATAELFLIGAPIALLALVAVLFIKEKPLHTLSGDERLVQEEAAGLTLKH</sequence>
<keyword evidence="11" id="KW-1185">Reference proteome</keyword>